<dbReference type="PANTHER" id="PTHR43162:SF1">
    <property type="entry name" value="PRESTALK A DIFFERENTIATION PROTEIN A"/>
    <property type="match status" value="1"/>
</dbReference>
<dbReference type="InterPro" id="IPR036291">
    <property type="entry name" value="NAD(P)-bd_dom_sf"/>
</dbReference>
<dbReference type="EMBL" id="CP032317">
    <property type="protein sequence ID" value="AYA36946.1"/>
    <property type="molecule type" value="Genomic_DNA"/>
</dbReference>
<dbReference type="SUPFAM" id="SSF51735">
    <property type="entry name" value="NAD(P)-binding Rossmann-fold domains"/>
    <property type="match status" value="1"/>
</dbReference>
<dbReference type="CDD" id="cd05269">
    <property type="entry name" value="TMR_SDR_a"/>
    <property type="match status" value="1"/>
</dbReference>
<name>A0A3B7RBW1_9BACT</name>
<reference evidence="2 3" key="1">
    <citation type="submission" date="2018-09" db="EMBL/GenBank/DDBJ databases">
        <title>Hymenobacter medium sp. nov., isolated from R2A medium.</title>
        <authorList>
            <person name="Yingchao G."/>
        </authorList>
    </citation>
    <scope>NUCLEOTIDE SEQUENCE [LARGE SCALE GENOMIC DNA]</scope>
    <source>
        <strain evidence="3">sh-6</strain>
    </source>
</reference>
<evidence type="ECO:0000313" key="2">
    <source>
        <dbReference type="EMBL" id="AYA36946.1"/>
    </source>
</evidence>
<dbReference type="Pfam" id="PF05368">
    <property type="entry name" value="NmrA"/>
    <property type="match status" value="1"/>
</dbReference>
<dbReference type="RefSeq" id="WP_119444524.1">
    <property type="nucleotide sequence ID" value="NZ_CP032317.1"/>
</dbReference>
<feature type="domain" description="NmrA-like" evidence="1">
    <location>
        <begin position="3"/>
        <end position="227"/>
    </location>
</feature>
<proteinExistence type="predicted"/>
<dbReference type="PANTHER" id="PTHR43162">
    <property type="match status" value="1"/>
</dbReference>
<dbReference type="InterPro" id="IPR051604">
    <property type="entry name" value="Ergot_Alk_Oxidoreductase"/>
</dbReference>
<dbReference type="AlphaFoldDB" id="A0A3B7RBW1"/>
<dbReference type="OrthoDB" id="9780595at2"/>
<gene>
    <name evidence="2" type="ORF">D3Y59_07675</name>
</gene>
<sequence>MTRILLTGATGNVGAATLQHLLQTPNVAERLLAAVRPGTAPALPAGVATVPLDFTDPTTYPPALQGIERLLLIRPPELSDVKRYLRPFIERAQLSGVRHVVFLSLQGAQYNWFAPHHKVEADLRRSGMGWTMLRPSFFMQNLSTTHCFDIRDNHQILLPAGNGRTSFVDVRDIGAVAARVLLQPGELPNAAYELTGTEALTYTEVAAVLSQVLGQPIRYRAAGIGEFRQHMLAHGLKPAFINVMIGIYSVARLGLAARTTGTAADLLGRAPISFRQFAEDFKSSWQ</sequence>
<dbReference type="Gene3D" id="3.90.25.10">
    <property type="entry name" value="UDP-galactose 4-epimerase, domain 1"/>
    <property type="match status" value="1"/>
</dbReference>
<protein>
    <submittedName>
        <fullName evidence="2">SDR family oxidoreductase</fullName>
    </submittedName>
</protein>
<accession>A0A3B7RBW1</accession>
<organism evidence="2 3">
    <name type="scientific">Hymenobacter oligotrophus</name>
    <dbReference type="NCBI Taxonomy" id="2319843"/>
    <lineage>
        <taxon>Bacteria</taxon>
        <taxon>Pseudomonadati</taxon>
        <taxon>Bacteroidota</taxon>
        <taxon>Cytophagia</taxon>
        <taxon>Cytophagales</taxon>
        <taxon>Hymenobacteraceae</taxon>
        <taxon>Hymenobacter</taxon>
    </lineage>
</organism>
<dbReference type="Proteomes" id="UP000262802">
    <property type="component" value="Chromosome"/>
</dbReference>
<dbReference type="KEGG" id="hyh:D3Y59_07675"/>
<dbReference type="InterPro" id="IPR008030">
    <property type="entry name" value="NmrA-like"/>
</dbReference>
<evidence type="ECO:0000313" key="3">
    <source>
        <dbReference type="Proteomes" id="UP000262802"/>
    </source>
</evidence>
<keyword evidence="3" id="KW-1185">Reference proteome</keyword>
<evidence type="ECO:0000259" key="1">
    <source>
        <dbReference type="Pfam" id="PF05368"/>
    </source>
</evidence>
<dbReference type="Gene3D" id="3.40.50.720">
    <property type="entry name" value="NAD(P)-binding Rossmann-like Domain"/>
    <property type="match status" value="1"/>
</dbReference>